<reference evidence="2 3" key="1">
    <citation type="journal article" date="2016" name="Nat. Commun.">
        <title>Thousands of microbial genomes shed light on interconnected biogeochemical processes in an aquifer system.</title>
        <authorList>
            <person name="Anantharaman K."/>
            <person name="Brown C.T."/>
            <person name="Hug L.A."/>
            <person name="Sharon I."/>
            <person name="Castelle C.J."/>
            <person name="Probst A.J."/>
            <person name="Thomas B.C."/>
            <person name="Singh A."/>
            <person name="Wilkins M.J."/>
            <person name="Karaoz U."/>
            <person name="Brodie E.L."/>
            <person name="Williams K.H."/>
            <person name="Hubbard S.S."/>
            <person name="Banfield J.F."/>
        </authorList>
    </citation>
    <scope>NUCLEOTIDE SEQUENCE [LARGE SCALE GENOMIC DNA]</scope>
    <source>
        <strain evidence="3">RIFCSPLOWO2_12_FULL_64_10</strain>
    </source>
</reference>
<dbReference type="AlphaFoldDB" id="A0A1F6CVF4"/>
<sequence length="334" mass="36596">MKRNLLTTVLALALGLLLAASSAFAGIEWTGASGIVGTKKVNLSGLQFLKIGQSARAAGMGDAFTAVADDINAMYYNGAGLSHVKRLAYGVNYTQWLAGTELYSLAVAWNTGSARSEVIGLSILTQKTEDMEETTIFMPGGTGQKIQVSQMAVGAVYVVKFTDKFSFSSKINYIQQKLYTQTASTFSFDIGSYFYTGFRSMRVAMSFKNFGPDKKVKDYAFNMPLYYNMGIAGEVFGEKGKPFYVTLDIESAFAIDYEQRYLFGAEAWVKDRLALRAGYKHNFDLEQYTVGVGVKQPFKGNRAVTVDVAYSPLKEKGGVKLFDPVLRLSLGGTF</sequence>
<dbReference type="SUPFAM" id="SSF56935">
    <property type="entry name" value="Porins"/>
    <property type="match status" value="1"/>
</dbReference>
<accession>A0A1F6CVF4</accession>
<evidence type="ECO:0000313" key="3">
    <source>
        <dbReference type="Proteomes" id="UP000178606"/>
    </source>
</evidence>
<proteinExistence type="predicted"/>
<feature type="signal peptide" evidence="1">
    <location>
        <begin position="1"/>
        <end position="25"/>
    </location>
</feature>
<evidence type="ECO:0000313" key="2">
    <source>
        <dbReference type="EMBL" id="OGG53143.1"/>
    </source>
</evidence>
<dbReference type="Proteomes" id="UP000178606">
    <property type="component" value="Unassembled WGS sequence"/>
</dbReference>
<dbReference type="Gene3D" id="2.40.160.60">
    <property type="entry name" value="Outer membrane protein transport protein (OMPP1/FadL/TodX)"/>
    <property type="match status" value="1"/>
</dbReference>
<dbReference type="NCBIfam" id="NF033709">
    <property type="entry name" value="PorV_fam"/>
    <property type="match status" value="1"/>
</dbReference>
<protein>
    <recommendedName>
        <fullName evidence="4">PorV/PorQ family protein</fullName>
    </recommendedName>
</protein>
<evidence type="ECO:0000256" key="1">
    <source>
        <dbReference type="SAM" id="SignalP"/>
    </source>
</evidence>
<evidence type="ECO:0008006" key="4">
    <source>
        <dbReference type="Google" id="ProtNLM"/>
    </source>
</evidence>
<name>A0A1F6CVF4_HANXR</name>
<organism evidence="2 3">
    <name type="scientific">Handelsmanbacteria sp. (strain RIFCSPLOWO2_12_FULL_64_10)</name>
    <dbReference type="NCBI Taxonomy" id="1817868"/>
    <lineage>
        <taxon>Bacteria</taxon>
        <taxon>Candidatus Handelsmaniibacteriota</taxon>
    </lineage>
</organism>
<dbReference type="EMBL" id="MFKF01000126">
    <property type="protein sequence ID" value="OGG53143.1"/>
    <property type="molecule type" value="Genomic_DNA"/>
</dbReference>
<gene>
    <name evidence="2" type="ORF">A3F84_25280</name>
</gene>
<keyword evidence="1" id="KW-0732">Signal</keyword>
<comment type="caution">
    <text evidence="2">The sequence shown here is derived from an EMBL/GenBank/DDBJ whole genome shotgun (WGS) entry which is preliminary data.</text>
</comment>
<feature type="chain" id="PRO_5009523617" description="PorV/PorQ family protein" evidence="1">
    <location>
        <begin position="26"/>
        <end position="334"/>
    </location>
</feature>